<keyword evidence="7" id="KW-1185">Reference proteome</keyword>
<dbReference type="GO" id="GO:0035348">
    <property type="term" value="P:acetyl-CoA transmembrane transport"/>
    <property type="evidence" value="ECO:0007669"/>
    <property type="project" value="InterPro"/>
</dbReference>
<evidence type="ECO:0000313" key="6">
    <source>
        <dbReference type="EMBL" id="CAF1057748.1"/>
    </source>
</evidence>
<dbReference type="Proteomes" id="UP000663879">
    <property type="component" value="Unassembled WGS sequence"/>
</dbReference>
<gene>
    <name evidence="6" type="ORF">OXX778_LOCUS19136</name>
</gene>
<dbReference type="OrthoDB" id="6415790at2759"/>
<dbReference type="AlphaFoldDB" id="A0A814KWN3"/>
<dbReference type="PANTHER" id="PTHR12778">
    <property type="entry name" value="SOLUTE CARRIER FAMILY 33 ACETYL-COA TRANSPORTER -RELATED"/>
    <property type="match status" value="1"/>
</dbReference>
<feature type="transmembrane region" description="Helical" evidence="5">
    <location>
        <begin position="36"/>
        <end position="60"/>
    </location>
</feature>
<evidence type="ECO:0000256" key="3">
    <source>
        <dbReference type="ARBA" id="ARBA00022989"/>
    </source>
</evidence>
<feature type="transmembrane region" description="Helical" evidence="5">
    <location>
        <begin position="226"/>
        <end position="244"/>
    </location>
</feature>
<feature type="transmembrane region" description="Helical" evidence="5">
    <location>
        <begin position="312"/>
        <end position="330"/>
    </location>
</feature>
<keyword evidence="2 5" id="KW-0812">Transmembrane</keyword>
<feature type="transmembrane region" description="Helical" evidence="5">
    <location>
        <begin position="375"/>
        <end position="399"/>
    </location>
</feature>
<keyword evidence="4 5" id="KW-0472">Membrane</keyword>
<feature type="transmembrane region" description="Helical" evidence="5">
    <location>
        <begin position="500"/>
        <end position="517"/>
    </location>
</feature>
<dbReference type="GO" id="GO:0008521">
    <property type="term" value="F:acetyl-CoA transmembrane transporter activity"/>
    <property type="evidence" value="ECO:0007669"/>
    <property type="project" value="InterPro"/>
</dbReference>
<evidence type="ECO:0000256" key="1">
    <source>
        <dbReference type="ARBA" id="ARBA00004141"/>
    </source>
</evidence>
<comment type="subcellular location">
    <subcellularLocation>
        <location evidence="1">Membrane</location>
        <topology evidence="1">Multi-pass membrane protein</topology>
    </subcellularLocation>
</comment>
<accession>A0A814KWN3</accession>
<keyword evidence="3 5" id="KW-1133">Transmembrane helix</keyword>
<dbReference type="InterPro" id="IPR004752">
    <property type="entry name" value="AmpG_permease/AT-1"/>
</dbReference>
<evidence type="ECO:0008006" key="8">
    <source>
        <dbReference type="Google" id="ProtNLM"/>
    </source>
</evidence>
<proteinExistence type="predicted"/>
<dbReference type="Pfam" id="PF13000">
    <property type="entry name" value="Acatn"/>
    <property type="match status" value="1"/>
</dbReference>
<protein>
    <recommendedName>
        <fullName evidence="8">Acetyl-coenzyme A transporter 1</fullName>
    </recommendedName>
</protein>
<evidence type="ECO:0000256" key="4">
    <source>
        <dbReference type="ARBA" id="ARBA00023136"/>
    </source>
</evidence>
<dbReference type="InterPro" id="IPR024371">
    <property type="entry name" value="AcetylCoA_trans_1-like"/>
</dbReference>
<comment type="caution">
    <text evidence="6">The sequence shown here is derived from an EMBL/GenBank/DDBJ whole genome shotgun (WGS) entry which is preliminary data.</text>
</comment>
<dbReference type="GO" id="GO:0016020">
    <property type="term" value="C:membrane"/>
    <property type="evidence" value="ECO:0007669"/>
    <property type="project" value="UniProtKB-SubCell"/>
</dbReference>
<evidence type="ECO:0000256" key="5">
    <source>
        <dbReference type="SAM" id="Phobius"/>
    </source>
</evidence>
<sequence>MSFHDLSLNKKQHNLQISIEKKNIEIKSKNNDFKNIVFLMFLYFLQGIPIGLTASLPYILSSRNVSYFYQATFSLASWPFAMKLLWAPIVDSVFIERIGRRKSWLVPIQYLIGIFMIIFADYVHEMIENNKIFSSYDIYILTSIFFMFTFLAATQDIAVDGWGLTILSKEKASWASICNNAGSTSGVLIGNSLFLILESEDFCNRYIRPIFGLPAQEYGLVDLREFMHFFGVVFIVSTTLILFFKQEKNNYKDESLESNLSISETFGLLTKIVKLEPVQQLLLILFTCKIAFATSSIRTLKMIEVGVPKETLGLINGYFQFIQILTPIFAGKLYDLSKPLEAFYKIYSIRILITIFLVLWVYVTPEFRTANNEYPYYYFLLYIALNSLYFLIFSAMALFKTAFFTHISDKNIGGTYMTLLNTIANIGVHWPTTLSLYLIDVLSIKHCVFEKMPNISSYSAVRKRFFNDFVKNIHENTCSTEFEQKNCHGYGAKCAFRIDAFYLLSIICSLIGVFWLFKFKKIISYLQSLSKQEWRITELKKNQIIIK</sequence>
<evidence type="ECO:0000313" key="7">
    <source>
        <dbReference type="Proteomes" id="UP000663879"/>
    </source>
</evidence>
<evidence type="ECO:0000256" key="2">
    <source>
        <dbReference type="ARBA" id="ARBA00022692"/>
    </source>
</evidence>
<feature type="transmembrane region" description="Helical" evidence="5">
    <location>
        <begin position="342"/>
        <end position="363"/>
    </location>
</feature>
<feature type="transmembrane region" description="Helical" evidence="5">
    <location>
        <begin position="67"/>
        <end position="86"/>
    </location>
</feature>
<dbReference type="SUPFAM" id="SSF103473">
    <property type="entry name" value="MFS general substrate transporter"/>
    <property type="match status" value="1"/>
</dbReference>
<dbReference type="PANTHER" id="PTHR12778:SF9">
    <property type="entry name" value="ACETYL-COENZYME A TRANSPORTER 1"/>
    <property type="match status" value="1"/>
</dbReference>
<dbReference type="InterPro" id="IPR036259">
    <property type="entry name" value="MFS_trans_sf"/>
</dbReference>
<feature type="transmembrane region" description="Helical" evidence="5">
    <location>
        <begin position="136"/>
        <end position="154"/>
    </location>
</feature>
<organism evidence="6 7">
    <name type="scientific">Brachionus calyciflorus</name>
    <dbReference type="NCBI Taxonomy" id="104777"/>
    <lineage>
        <taxon>Eukaryota</taxon>
        <taxon>Metazoa</taxon>
        <taxon>Spiralia</taxon>
        <taxon>Gnathifera</taxon>
        <taxon>Rotifera</taxon>
        <taxon>Eurotatoria</taxon>
        <taxon>Monogononta</taxon>
        <taxon>Pseudotrocha</taxon>
        <taxon>Ploima</taxon>
        <taxon>Brachionidae</taxon>
        <taxon>Brachionus</taxon>
    </lineage>
</organism>
<feature type="transmembrane region" description="Helical" evidence="5">
    <location>
        <begin position="106"/>
        <end position="124"/>
    </location>
</feature>
<reference evidence="6" key="1">
    <citation type="submission" date="2021-02" db="EMBL/GenBank/DDBJ databases">
        <authorList>
            <person name="Nowell W R."/>
        </authorList>
    </citation>
    <scope>NUCLEOTIDE SEQUENCE</scope>
    <source>
        <strain evidence="6">Ploen Becks lab</strain>
    </source>
</reference>
<dbReference type="EMBL" id="CAJNOC010005636">
    <property type="protein sequence ID" value="CAF1057748.1"/>
    <property type="molecule type" value="Genomic_DNA"/>
</dbReference>
<dbReference type="Gene3D" id="1.20.1250.20">
    <property type="entry name" value="MFS general substrate transporter like domains"/>
    <property type="match status" value="1"/>
</dbReference>
<name>A0A814KWN3_9BILA</name>